<dbReference type="GO" id="GO:0005506">
    <property type="term" value="F:iron ion binding"/>
    <property type="evidence" value="ECO:0007669"/>
    <property type="project" value="InterPro"/>
</dbReference>
<dbReference type="Gene3D" id="1.10.630.10">
    <property type="entry name" value="Cytochrome P450"/>
    <property type="match status" value="1"/>
</dbReference>
<organism evidence="1 2">
    <name type="scientific">Okeania hirsuta</name>
    <dbReference type="NCBI Taxonomy" id="1458930"/>
    <lineage>
        <taxon>Bacteria</taxon>
        <taxon>Bacillati</taxon>
        <taxon>Cyanobacteriota</taxon>
        <taxon>Cyanophyceae</taxon>
        <taxon>Oscillatoriophycideae</taxon>
        <taxon>Oscillatoriales</taxon>
        <taxon>Microcoleaceae</taxon>
        <taxon>Okeania</taxon>
    </lineage>
</organism>
<dbReference type="InterPro" id="IPR001128">
    <property type="entry name" value="Cyt_P450"/>
</dbReference>
<protein>
    <submittedName>
        <fullName evidence="1">Cytochrome P450</fullName>
    </submittedName>
</protein>
<evidence type="ECO:0000313" key="2">
    <source>
        <dbReference type="Proteomes" id="UP000269154"/>
    </source>
</evidence>
<dbReference type="RefSeq" id="WP_124142826.1">
    <property type="nucleotide sequence ID" value="NZ_CAWOKI010000090.1"/>
</dbReference>
<dbReference type="InterPro" id="IPR036396">
    <property type="entry name" value="Cyt_P450_sf"/>
</dbReference>
<dbReference type="GO" id="GO:0004497">
    <property type="term" value="F:monooxygenase activity"/>
    <property type="evidence" value="ECO:0007669"/>
    <property type="project" value="InterPro"/>
</dbReference>
<keyword evidence="2" id="KW-1185">Reference proteome</keyword>
<comment type="caution">
    <text evidence="1">The sequence shown here is derived from an EMBL/GenBank/DDBJ whole genome shotgun (WGS) entry which is preliminary data.</text>
</comment>
<dbReference type="GO" id="GO:0020037">
    <property type="term" value="F:heme binding"/>
    <property type="evidence" value="ECO:0007669"/>
    <property type="project" value="InterPro"/>
</dbReference>
<dbReference type="EMBL" id="RCBY01000010">
    <property type="protein sequence ID" value="RQH54526.1"/>
    <property type="molecule type" value="Genomic_DNA"/>
</dbReference>
<dbReference type="OrthoDB" id="446280at2"/>
<dbReference type="GO" id="GO:0016705">
    <property type="term" value="F:oxidoreductase activity, acting on paired donors, with incorporation or reduction of molecular oxygen"/>
    <property type="evidence" value="ECO:0007669"/>
    <property type="project" value="InterPro"/>
</dbReference>
<sequence>MCPKLWRTFFTNSFGNLETLVVSHPQDIQELFNPKNKILDAPAAPNEIFKPQLGENLLIVQDGERHRKQRKLMMPPFFSIGSILFFVGRSN</sequence>
<gene>
    <name evidence="1" type="ORF">D5R40_03115</name>
</gene>
<name>A0A3N6P3B7_9CYAN</name>
<proteinExistence type="predicted"/>
<accession>A0A3N6P3B7</accession>
<reference evidence="1 2" key="1">
    <citation type="journal article" date="2018" name="ACS Chem. Biol.">
        <title>Ketoreductase domain dysfunction expands chemodiversity: malyngamide biosynthesis in the cyanobacterium Okeania hirsuta.</title>
        <authorList>
            <person name="Moss N.A."/>
            <person name="Leao T."/>
            <person name="Rankin M."/>
            <person name="McCullough T.M."/>
            <person name="Qu P."/>
            <person name="Korobeynikov A."/>
            <person name="Smith J.L."/>
            <person name="Gerwick L."/>
            <person name="Gerwick W.H."/>
        </authorList>
    </citation>
    <scope>NUCLEOTIDE SEQUENCE [LARGE SCALE GENOMIC DNA]</scope>
    <source>
        <strain evidence="1 2">PAB10Feb10-1</strain>
    </source>
</reference>
<dbReference type="SUPFAM" id="SSF48264">
    <property type="entry name" value="Cytochrome P450"/>
    <property type="match status" value="1"/>
</dbReference>
<dbReference type="Proteomes" id="UP000269154">
    <property type="component" value="Unassembled WGS sequence"/>
</dbReference>
<dbReference type="Pfam" id="PF00067">
    <property type="entry name" value="p450"/>
    <property type="match status" value="1"/>
</dbReference>
<dbReference type="AlphaFoldDB" id="A0A3N6P3B7"/>
<evidence type="ECO:0000313" key="1">
    <source>
        <dbReference type="EMBL" id="RQH54526.1"/>
    </source>
</evidence>